<comment type="catalytic activity">
    <reaction evidence="7 8">
        <text>7,8-dihydroneopterin 3'-triphosphate + H2O = 6-carboxy-5,6,7,8-tetrahydropterin + triphosphate + acetaldehyde + 2 H(+)</text>
        <dbReference type="Rhea" id="RHEA:27966"/>
        <dbReference type="ChEBI" id="CHEBI:15343"/>
        <dbReference type="ChEBI" id="CHEBI:15377"/>
        <dbReference type="ChEBI" id="CHEBI:15378"/>
        <dbReference type="ChEBI" id="CHEBI:18036"/>
        <dbReference type="ChEBI" id="CHEBI:58462"/>
        <dbReference type="ChEBI" id="CHEBI:61032"/>
        <dbReference type="EC" id="4.1.2.50"/>
    </reaction>
</comment>
<comment type="pathway">
    <text evidence="1 8">Purine metabolism; 7-cyano-7-deazaguanine biosynthesis.</text>
</comment>
<comment type="similarity">
    <text evidence="2 8">Belongs to the PTPS family. QueD subfamily.</text>
</comment>
<comment type="caution">
    <text evidence="9">The sequence shown here is derived from an EMBL/GenBank/DDBJ whole genome shotgun (WGS) entry which is preliminary data.</text>
</comment>
<reference evidence="10" key="1">
    <citation type="journal article" date="2019" name="Int. J. Syst. Evol. Microbiol.">
        <title>The Global Catalogue of Microorganisms (GCM) 10K type strain sequencing project: providing services to taxonomists for standard genome sequencing and annotation.</title>
        <authorList>
            <consortium name="The Broad Institute Genomics Platform"/>
            <consortium name="The Broad Institute Genome Sequencing Center for Infectious Disease"/>
            <person name="Wu L."/>
            <person name="Ma J."/>
        </authorList>
    </citation>
    <scope>NUCLEOTIDE SEQUENCE [LARGE SCALE GENOMIC DNA]</scope>
    <source>
        <strain evidence="10">KCTC 52168</strain>
    </source>
</reference>
<dbReference type="GO" id="GO:0070497">
    <property type="term" value="F:6-carboxytetrahydropterin synthase activity"/>
    <property type="evidence" value="ECO:0007669"/>
    <property type="project" value="UniProtKB-EC"/>
</dbReference>
<evidence type="ECO:0000256" key="2">
    <source>
        <dbReference type="ARBA" id="ARBA00008900"/>
    </source>
</evidence>
<proteinExistence type="inferred from homology"/>
<accession>A0ABV7H7Y7</accession>
<dbReference type="EMBL" id="JBHRTI010000007">
    <property type="protein sequence ID" value="MFC3148701.1"/>
    <property type="molecule type" value="Genomic_DNA"/>
</dbReference>
<protein>
    <recommendedName>
        <fullName evidence="3 8">6-carboxy-5,6,7,8-tetrahydropterin synthase</fullName>
        <ecNumber evidence="8">4.-.-.-</ecNumber>
    </recommendedName>
</protein>
<comment type="cofactor">
    <cofactor evidence="8">
        <name>Zn(2+)</name>
        <dbReference type="ChEBI" id="CHEBI:29105"/>
    </cofactor>
    <text evidence="8">Binds 1 zinc ion per subunit.</text>
</comment>
<evidence type="ECO:0000256" key="8">
    <source>
        <dbReference type="PIRNR" id="PIRNR006113"/>
    </source>
</evidence>
<keyword evidence="4 8" id="KW-0479">Metal-binding</keyword>
<dbReference type="PANTHER" id="PTHR12589:SF7">
    <property type="entry name" value="6-PYRUVOYL TETRAHYDROBIOPTERIN SYNTHASE"/>
    <property type="match status" value="1"/>
</dbReference>
<gene>
    <name evidence="9" type="ORF">ACFOEN_13800</name>
</gene>
<dbReference type="PANTHER" id="PTHR12589">
    <property type="entry name" value="PYRUVOYL TETRAHYDROBIOPTERIN SYNTHASE"/>
    <property type="match status" value="1"/>
</dbReference>
<keyword evidence="5 8" id="KW-0862">Zinc</keyword>
<evidence type="ECO:0000256" key="6">
    <source>
        <dbReference type="ARBA" id="ARBA00023239"/>
    </source>
</evidence>
<dbReference type="Pfam" id="PF01242">
    <property type="entry name" value="PTPS"/>
    <property type="match status" value="1"/>
</dbReference>
<keyword evidence="10" id="KW-1185">Reference proteome</keyword>
<dbReference type="InterPro" id="IPR007115">
    <property type="entry name" value="6-PTP_synth/QueD"/>
</dbReference>
<dbReference type="Proteomes" id="UP001595556">
    <property type="component" value="Unassembled WGS sequence"/>
</dbReference>
<evidence type="ECO:0000256" key="4">
    <source>
        <dbReference type="ARBA" id="ARBA00022723"/>
    </source>
</evidence>
<dbReference type="InterPro" id="IPR038418">
    <property type="entry name" value="6-PTP_synth/QueD_sf"/>
</dbReference>
<organism evidence="9 10">
    <name type="scientific">Piscinibacterium candidicorallinum</name>
    <dbReference type="NCBI Taxonomy" id="1793872"/>
    <lineage>
        <taxon>Bacteria</taxon>
        <taxon>Pseudomonadati</taxon>
        <taxon>Pseudomonadota</taxon>
        <taxon>Betaproteobacteria</taxon>
        <taxon>Burkholderiales</taxon>
        <taxon>Piscinibacterium</taxon>
    </lineage>
</organism>
<dbReference type="SUPFAM" id="SSF55620">
    <property type="entry name" value="Tetrahydrobiopterin biosynthesis enzymes-like"/>
    <property type="match status" value="1"/>
</dbReference>
<keyword evidence="6 8" id="KW-0456">Lyase</keyword>
<evidence type="ECO:0000256" key="1">
    <source>
        <dbReference type="ARBA" id="ARBA00005061"/>
    </source>
</evidence>
<dbReference type="Gene3D" id="3.30.479.10">
    <property type="entry name" value="6-pyruvoyl tetrahydropterin synthase/QueD"/>
    <property type="match status" value="1"/>
</dbReference>
<evidence type="ECO:0000313" key="9">
    <source>
        <dbReference type="EMBL" id="MFC3148701.1"/>
    </source>
</evidence>
<dbReference type="EC" id="4.-.-.-" evidence="8"/>
<evidence type="ECO:0000256" key="3">
    <source>
        <dbReference type="ARBA" id="ARBA00018141"/>
    </source>
</evidence>
<keyword evidence="8" id="KW-0671">Queuosine biosynthesis</keyword>
<evidence type="ECO:0000313" key="10">
    <source>
        <dbReference type="Proteomes" id="UP001595556"/>
    </source>
</evidence>
<evidence type="ECO:0000256" key="7">
    <source>
        <dbReference type="ARBA" id="ARBA00048807"/>
    </source>
</evidence>
<sequence length="121" mass="13579">MPHEISQRFNFEAAHTLRREIEAEGSRRVHGHTYFAEVAVRGTPDATTGMVMDLGLIRQHLAAVREQLDHHFLDDIPGLGVPTLENLCSFIAARFADQGVRLSRVRVWREGVGDSCTLTQD</sequence>
<name>A0ABV7H7Y7_9BURK</name>
<dbReference type="RefSeq" id="WP_377304874.1">
    <property type="nucleotide sequence ID" value="NZ_CP180191.1"/>
</dbReference>
<dbReference type="PIRSF" id="PIRSF006113">
    <property type="entry name" value="PTP_synth"/>
    <property type="match status" value="1"/>
</dbReference>
<evidence type="ECO:0000256" key="5">
    <source>
        <dbReference type="ARBA" id="ARBA00022833"/>
    </source>
</evidence>